<dbReference type="PROSITE" id="PS50883">
    <property type="entry name" value="EAL"/>
    <property type="match status" value="1"/>
</dbReference>
<keyword evidence="6" id="KW-1185">Reference proteome</keyword>
<dbReference type="EMBL" id="BOPH01000068">
    <property type="protein sequence ID" value="GIJ69790.1"/>
    <property type="molecule type" value="Genomic_DNA"/>
</dbReference>
<feature type="transmembrane region" description="Helical" evidence="2">
    <location>
        <begin position="251"/>
        <end position="269"/>
    </location>
</feature>
<proteinExistence type="predicted"/>
<name>A0A8J4EBV4_9ACTN</name>
<dbReference type="PROSITE" id="PS50887">
    <property type="entry name" value="GGDEF"/>
    <property type="match status" value="1"/>
</dbReference>
<feature type="transmembrane region" description="Helical" evidence="2">
    <location>
        <begin position="155"/>
        <end position="176"/>
    </location>
</feature>
<dbReference type="Gene3D" id="3.30.70.270">
    <property type="match status" value="1"/>
</dbReference>
<feature type="compositionally biased region" description="Basic and acidic residues" evidence="1">
    <location>
        <begin position="1"/>
        <end position="10"/>
    </location>
</feature>
<dbReference type="PANTHER" id="PTHR44757:SF2">
    <property type="entry name" value="BIOFILM ARCHITECTURE MAINTENANCE PROTEIN MBAA"/>
    <property type="match status" value="1"/>
</dbReference>
<dbReference type="PANTHER" id="PTHR44757">
    <property type="entry name" value="DIGUANYLATE CYCLASE DGCP"/>
    <property type="match status" value="1"/>
</dbReference>
<evidence type="ECO:0000313" key="6">
    <source>
        <dbReference type="Proteomes" id="UP000635606"/>
    </source>
</evidence>
<feature type="transmembrane region" description="Helical" evidence="2">
    <location>
        <begin position="275"/>
        <end position="295"/>
    </location>
</feature>
<dbReference type="Gene3D" id="3.20.20.450">
    <property type="entry name" value="EAL domain"/>
    <property type="match status" value="1"/>
</dbReference>
<dbReference type="InterPro" id="IPR043128">
    <property type="entry name" value="Rev_trsase/Diguanyl_cyclase"/>
</dbReference>
<feature type="transmembrane region" description="Helical" evidence="2">
    <location>
        <begin position="188"/>
        <end position="208"/>
    </location>
</feature>
<evidence type="ECO:0000256" key="1">
    <source>
        <dbReference type="SAM" id="MobiDB-lite"/>
    </source>
</evidence>
<evidence type="ECO:0000256" key="2">
    <source>
        <dbReference type="SAM" id="Phobius"/>
    </source>
</evidence>
<dbReference type="AlphaFoldDB" id="A0A8J4EBV4"/>
<feature type="transmembrane region" description="Helical" evidence="2">
    <location>
        <begin position="220"/>
        <end position="239"/>
    </location>
</feature>
<dbReference type="InterPro" id="IPR029787">
    <property type="entry name" value="Nucleotide_cyclase"/>
</dbReference>
<accession>A0A8J4EBV4</accession>
<feature type="transmembrane region" description="Helical" evidence="2">
    <location>
        <begin position="316"/>
        <end position="336"/>
    </location>
</feature>
<keyword evidence="2" id="KW-0472">Membrane</keyword>
<dbReference type="InterPro" id="IPR035919">
    <property type="entry name" value="EAL_sf"/>
</dbReference>
<dbReference type="Proteomes" id="UP000635606">
    <property type="component" value="Unassembled WGS sequence"/>
</dbReference>
<dbReference type="CDD" id="cd01948">
    <property type="entry name" value="EAL"/>
    <property type="match status" value="1"/>
</dbReference>
<evidence type="ECO:0000313" key="5">
    <source>
        <dbReference type="EMBL" id="GIJ69790.1"/>
    </source>
</evidence>
<dbReference type="NCBIfam" id="TIGR00254">
    <property type="entry name" value="GGDEF"/>
    <property type="match status" value="1"/>
</dbReference>
<dbReference type="SUPFAM" id="SSF55073">
    <property type="entry name" value="Nucleotide cyclase"/>
    <property type="match status" value="1"/>
</dbReference>
<sequence length="822" mass="87260">MSIAKSDERTNAGATQHRPKQLAQSARSRARGIWRIPHAYQSGNPQVAPHRDDAPDVGTKTGLLLPYLFFPPAVVALAATHGTTAHTAVASCTFLALNLAGAVYAGKAATHPALTPAQRRPWWMVMGCFVALWLASVGFGIYAVTEDDELPLPQVLSIGGRIAFVLVLLIGLLMFAAQPLDGRAGWKLAMDVVTVVGAGVMLAWYFLVGPAITDPASTRALIVPVSDLMLILGVCTMLLRGAVLNGRRPLNLLLAGTLSYLVVDFYLAVVKIGEGPVVGSVLVPVPLFFLVAAAVEQIRLAGGPTRPARPRNPRGSGLPFAALLLGYGVLAYAAWAAGVARWYGLVAGGVVMTVGITVRQILTLRENQALLVTDRLTGVANRMRLRDALARSARRSARDGRATGVLLLDLDGFKQVNDTHGHDAGDQVLIAFADVLRQSVRAGDLVARLGGDEFAILLDGVDDVAAATAVADRILGALETPVVVDGAERTLRTSIGVALSAFPDGAGPAAERDLLHCADVAMYVAKRRRTHGWQVYVEGSMELGRELAVLGEELGRAVADGEMRVAYQPIVALSSGGLAGVEALARWHHPTRGVVPPATFIPLAEETGHIHGIGAWVLEEALVRVKEWQERLPKSIYLSVNVSALQLERPRFAAEVGELIDRIGYDPANLVLEVTESALVNEATALAHLVELRTRGVRVAVDDFGTGYSSLQYLSRLPVDILKIDRSFVAELNGDPAGAAVAEAVIRLGQVLKLDTVAEGIEQPAQATELTMLGCDNAQGYHFAEPLAADAMDDLVSRAAHGWPSLPEERVGTAPDKPVSSA</sequence>
<feature type="domain" description="GGDEF" evidence="4">
    <location>
        <begin position="401"/>
        <end position="538"/>
    </location>
</feature>
<dbReference type="Pfam" id="PF00990">
    <property type="entry name" value="GGDEF"/>
    <property type="match status" value="1"/>
</dbReference>
<reference evidence="5" key="1">
    <citation type="submission" date="2021-01" db="EMBL/GenBank/DDBJ databases">
        <title>Whole genome shotgun sequence of Virgisporangium ochraceum NBRC 16418.</title>
        <authorList>
            <person name="Komaki H."/>
            <person name="Tamura T."/>
        </authorList>
    </citation>
    <scope>NUCLEOTIDE SEQUENCE</scope>
    <source>
        <strain evidence="5">NBRC 16418</strain>
    </source>
</reference>
<dbReference type="InterPro" id="IPR001633">
    <property type="entry name" value="EAL_dom"/>
</dbReference>
<gene>
    <name evidence="5" type="ORF">Voc01_047070</name>
</gene>
<comment type="caution">
    <text evidence="5">The sequence shown here is derived from an EMBL/GenBank/DDBJ whole genome shotgun (WGS) entry which is preliminary data.</text>
</comment>
<dbReference type="Pfam" id="PF00563">
    <property type="entry name" value="EAL"/>
    <property type="match status" value="1"/>
</dbReference>
<feature type="domain" description="EAL" evidence="3">
    <location>
        <begin position="547"/>
        <end position="800"/>
    </location>
</feature>
<evidence type="ECO:0000259" key="4">
    <source>
        <dbReference type="PROSITE" id="PS50887"/>
    </source>
</evidence>
<feature type="region of interest" description="Disordered" evidence="1">
    <location>
        <begin position="1"/>
        <end position="28"/>
    </location>
</feature>
<dbReference type="InterPro" id="IPR000160">
    <property type="entry name" value="GGDEF_dom"/>
</dbReference>
<organism evidence="5 6">
    <name type="scientific">Virgisporangium ochraceum</name>
    <dbReference type="NCBI Taxonomy" id="65505"/>
    <lineage>
        <taxon>Bacteria</taxon>
        <taxon>Bacillati</taxon>
        <taxon>Actinomycetota</taxon>
        <taxon>Actinomycetes</taxon>
        <taxon>Micromonosporales</taxon>
        <taxon>Micromonosporaceae</taxon>
        <taxon>Virgisporangium</taxon>
    </lineage>
</organism>
<keyword evidence="2" id="KW-1133">Transmembrane helix</keyword>
<evidence type="ECO:0008006" key="7">
    <source>
        <dbReference type="Google" id="ProtNLM"/>
    </source>
</evidence>
<evidence type="ECO:0000259" key="3">
    <source>
        <dbReference type="PROSITE" id="PS50883"/>
    </source>
</evidence>
<dbReference type="SMART" id="SM00267">
    <property type="entry name" value="GGDEF"/>
    <property type="match status" value="1"/>
</dbReference>
<dbReference type="CDD" id="cd01949">
    <property type="entry name" value="GGDEF"/>
    <property type="match status" value="1"/>
</dbReference>
<dbReference type="InterPro" id="IPR052155">
    <property type="entry name" value="Biofilm_reg_signaling"/>
</dbReference>
<dbReference type="FunFam" id="3.30.70.270:FF:000001">
    <property type="entry name" value="Diguanylate cyclase domain protein"/>
    <property type="match status" value="1"/>
</dbReference>
<dbReference type="SUPFAM" id="SSF141868">
    <property type="entry name" value="EAL domain-like"/>
    <property type="match status" value="1"/>
</dbReference>
<dbReference type="SMART" id="SM00052">
    <property type="entry name" value="EAL"/>
    <property type="match status" value="1"/>
</dbReference>
<keyword evidence="2" id="KW-0812">Transmembrane</keyword>
<feature type="transmembrane region" description="Helical" evidence="2">
    <location>
        <begin position="122"/>
        <end position="143"/>
    </location>
</feature>
<protein>
    <recommendedName>
        <fullName evidence="7">Diguanylate cyclase/phosphodiesterase</fullName>
    </recommendedName>
</protein>